<evidence type="ECO:0000259" key="17">
    <source>
        <dbReference type="PROSITE" id="PS51533"/>
    </source>
</evidence>
<keyword evidence="13" id="KW-0131">Cell cycle</keyword>
<evidence type="ECO:0000256" key="1">
    <source>
        <dbReference type="ARBA" id="ARBA00004123"/>
    </source>
</evidence>
<dbReference type="InterPro" id="IPR036872">
    <property type="entry name" value="CH_dom_sf"/>
</dbReference>
<feature type="domain" description="PWWP" evidence="16">
    <location>
        <begin position="901"/>
        <end position="956"/>
    </location>
</feature>
<accession>A0AA47NZN4</accession>
<dbReference type="InterPro" id="IPR025766">
    <property type="entry name" value="ADD"/>
</dbReference>
<evidence type="ECO:0000256" key="9">
    <source>
        <dbReference type="ARBA" id="ARBA00022776"/>
    </source>
</evidence>
<dbReference type="Gene3D" id="2.30.30.140">
    <property type="match status" value="1"/>
</dbReference>
<keyword evidence="9" id="KW-0498">Mitosis</keyword>
<evidence type="ECO:0000256" key="12">
    <source>
        <dbReference type="ARBA" id="ARBA00023242"/>
    </source>
</evidence>
<feature type="domain" description="Calponin-homology (CH)" evidence="15">
    <location>
        <begin position="15"/>
        <end position="117"/>
    </location>
</feature>
<gene>
    <name evidence="18" type="primary">Dnmt3a_0</name>
    <name evidence="18" type="ORF">N1851_019422</name>
</gene>
<organism evidence="18 19">
    <name type="scientific">Merluccius polli</name>
    <name type="common">Benguela hake</name>
    <name type="synonym">Merluccius cadenati</name>
    <dbReference type="NCBI Taxonomy" id="89951"/>
    <lineage>
        <taxon>Eukaryota</taxon>
        <taxon>Metazoa</taxon>
        <taxon>Chordata</taxon>
        <taxon>Craniata</taxon>
        <taxon>Vertebrata</taxon>
        <taxon>Euteleostomi</taxon>
        <taxon>Actinopterygii</taxon>
        <taxon>Neopterygii</taxon>
        <taxon>Teleostei</taxon>
        <taxon>Neoteleostei</taxon>
        <taxon>Acanthomorphata</taxon>
        <taxon>Zeiogadaria</taxon>
        <taxon>Gadariae</taxon>
        <taxon>Gadiformes</taxon>
        <taxon>Gadoidei</taxon>
        <taxon>Merlucciidae</taxon>
        <taxon>Merluccius</taxon>
    </lineage>
</organism>
<dbReference type="InterPro" id="IPR001715">
    <property type="entry name" value="CH_dom"/>
</dbReference>
<dbReference type="GO" id="GO:0005874">
    <property type="term" value="C:microtubule"/>
    <property type="evidence" value="ECO:0007669"/>
    <property type="project" value="UniProtKB-KW"/>
</dbReference>
<dbReference type="GO" id="GO:0005634">
    <property type="term" value="C:nucleus"/>
    <property type="evidence" value="ECO:0007669"/>
    <property type="project" value="UniProtKB-SubCell"/>
</dbReference>
<dbReference type="Pfam" id="PF21255">
    <property type="entry name" value="DNMT3_ADD_GATA1-like"/>
    <property type="match status" value="1"/>
</dbReference>
<keyword evidence="8" id="KW-0863">Zinc-finger</keyword>
<evidence type="ECO:0000256" key="7">
    <source>
        <dbReference type="ARBA" id="ARBA00022723"/>
    </source>
</evidence>
<evidence type="ECO:0000256" key="4">
    <source>
        <dbReference type="ARBA" id="ARBA00022490"/>
    </source>
</evidence>
<dbReference type="PROSITE" id="PS50812">
    <property type="entry name" value="PWWP"/>
    <property type="match status" value="1"/>
</dbReference>
<keyword evidence="19" id="KW-1185">Reference proteome</keyword>
<dbReference type="PANTHER" id="PTHR23068:SF53">
    <property type="entry name" value="DNA (CYTOSINE-5-)-METHYLTRANSFERASE"/>
    <property type="match status" value="1"/>
</dbReference>
<dbReference type="GO" id="GO:0051718">
    <property type="term" value="F:DNA (cytosine-5-)-methyltransferase activity, acting on CpG substrates"/>
    <property type="evidence" value="ECO:0007669"/>
    <property type="project" value="TreeGrafter"/>
</dbReference>
<evidence type="ECO:0000313" key="19">
    <source>
        <dbReference type="Proteomes" id="UP001174136"/>
    </source>
</evidence>
<evidence type="ECO:0000256" key="3">
    <source>
        <dbReference type="ARBA" id="ARBA00010729"/>
    </source>
</evidence>
<protein>
    <submittedName>
        <fullName evidence="18">DNA (Cytosine-5)-methyltransferase 3A</fullName>
    </submittedName>
</protein>
<dbReference type="Pfam" id="PF00855">
    <property type="entry name" value="PWWP"/>
    <property type="match status" value="1"/>
</dbReference>
<dbReference type="Gene3D" id="1.10.418.10">
    <property type="entry name" value="Calponin-like domain"/>
    <property type="match status" value="1"/>
</dbReference>
<evidence type="ECO:0000256" key="10">
    <source>
        <dbReference type="ARBA" id="ARBA00022833"/>
    </source>
</evidence>
<dbReference type="Pfam" id="PF00307">
    <property type="entry name" value="CH"/>
    <property type="match status" value="1"/>
</dbReference>
<comment type="similarity">
    <text evidence="3">Belongs to the MAPRE family.</text>
</comment>
<dbReference type="PROSITE" id="PS51533">
    <property type="entry name" value="ADD"/>
    <property type="match status" value="1"/>
</dbReference>
<dbReference type="Proteomes" id="UP001174136">
    <property type="component" value="Unassembled WGS sequence"/>
</dbReference>
<keyword evidence="5" id="KW-0132">Cell division</keyword>
<feature type="domain" description="PHD-type" evidence="17">
    <location>
        <begin position="1050"/>
        <end position="1187"/>
    </location>
</feature>
<dbReference type="FunFam" id="1.10.418.10:FF:000028">
    <property type="entry name" value="RP/EB family microtubule-associated protein"/>
    <property type="match status" value="1"/>
</dbReference>
<dbReference type="GO" id="GO:0008270">
    <property type="term" value="F:zinc ion binding"/>
    <property type="evidence" value="ECO:0007669"/>
    <property type="project" value="UniProtKB-KW"/>
</dbReference>
<dbReference type="GO" id="GO:0000122">
    <property type="term" value="P:negative regulation of transcription by RNA polymerase II"/>
    <property type="evidence" value="ECO:0007669"/>
    <property type="project" value="TreeGrafter"/>
</dbReference>
<keyword evidence="11" id="KW-0206">Cytoskeleton</keyword>
<evidence type="ECO:0000256" key="14">
    <source>
        <dbReference type="SAM" id="MobiDB-lite"/>
    </source>
</evidence>
<sequence>METNVVVPPEKLNDKCSRYYLLGWLNKMLQVDFNHVSQSSSGATQCQLMDWLFPGSVDLRQVKFQAKHEEEFRHNYNLLIEAFAKKGIDKRVPVGELVKGGFRPNFVFLKWFRQFFTDNVKNMDYDPVKARDGQEICPAPLLLRSPKTSERLDSVMDENQGPPSNFPYTEKWKEVYSWAEPSTRGELYVHCSVCDSDMFTYRKGIPDLTRHFITTKHRTRAKMAEESELRSRTAKPLPCSDAAVQFINKYCSSGPSGGGLVSSDFARYMLGLQYPEDILSICQQTPYCLYMYGGVTLEEAVTVSVVFVGFFDVESSIHRIRLLDVLPSPAEEAGEEAGEEAAKAGEGAAVVETLKRFDLPLMNLSAVYVDGNGASSEQICSQLRELNPNVVAFGALYKVADAACHAAITGLSSPVQDIISDLHAYYTSTSTENECLSALFASVNSPDSTPFRLSTNCLNFSLFVRKLLEMWPDLVSFFSSCDKDNGKVQSICVKLQDANLKPTFRFLALALKPLEAFQMHLQMHDGHARADLVLILQEASRLLHSCASKFLNPQALARFLEERDTGVLADNKFHLSGADLNVGGSAASDLLNESPSAEALIQEVMSFYVTLTGCIAKELPLSDGILRSMAQLLDPQSRLTVTDRAVEELGKKLGVCTAPEEADQLTKEFLEYQQAGEEQGEAGENEDSAAVSLEQHWAGVLKDGSSTSILRKLILSLLSFPCPPLEVQRVYAQAIVSGDAMLFAEDRVALIKKEVVDDAISDGNRGSSRMSSVLRRNKKEDDGCVLAKYLNGTVKPCTVLLTKLSQPMNGDSKDGILSSPVGPIRGGYGWETSLRQKPQSRAVFQAGRGTWAKPVGLDKDNHKGRESDDELGKDSPSRRSTTGNRNLRRVQGYQDGKGFLAGELVWGKLKGFSMWPGMVVPSKTKSTAPGLRYVEWFGDGMFSEIYTEGLSPFRAFTRCFCKNSYASLPTYKDAIYQILELAGERCGKLFTAAAGHKEKELKLMLDWAQGGFLPTGPDGFTIPGNTRADQSMNQSDNAQSDYNPPLKRKHVSKAKANMLIVNYNREAMIQAVEDKRKKIQGTLELLKQFIGENFSETLYRYDEDGYQSYCTVCCAGLEVILCSNASCCRCFCKDCINILVGQGTFDKLRDVDPWSCYMCTPSTCSGNLKLRSDWSLKLQEFFVNNSAMAFEPHRVYPSISADRRRPIKVLSLFDGMATGYLVLKELGVKVERYIASEICT</sequence>
<evidence type="ECO:0000313" key="18">
    <source>
        <dbReference type="EMBL" id="KAK0142653.1"/>
    </source>
</evidence>
<dbReference type="InterPro" id="IPR049554">
    <property type="entry name" value="DNMT3_ADD_PHD"/>
</dbReference>
<keyword evidence="6" id="KW-0493">Microtubule</keyword>
<dbReference type="AlphaFoldDB" id="A0AA47NZN4"/>
<keyword evidence="10" id="KW-0862">Zinc</keyword>
<comment type="subcellular location">
    <subcellularLocation>
        <location evidence="2">Cytoplasm</location>
        <location evidence="2">Cytoskeleton</location>
    </subcellularLocation>
    <subcellularLocation>
        <location evidence="1">Nucleus</location>
    </subcellularLocation>
</comment>
<feature type="compositionally biased region" description="Basic and acidic residues" evidence="14">
    <location>
        <begin position="856"/>
        <end position="877"/>
    </location>
</feature>
<reference evidence="18" key="1">
    <citation type="journal article" date="2023" name="Front. Mar. Sci.">
        <title>A new Merluccius polli reference genome to investigate the effects of global change in West African waters.</title>
        <authorList>
            <person name="Mateo J.L."/>
            <person name="Blanco-Fernandez C."/>
            <person name="Garcia-Vazquez E."/>
            <person name="Machado-Schiaffino G."/>
        </authorList>
    </citation>
    <scope>NUCLEOTIDE SEQUENCE</scope>
    <source>
        <strain evidence="18">C29</strain>
        <tissue evidence="18">Fin</tissue>
    </source>
</reference>
<dbReference type="GO" id="GO:0003677">
    <property type="term" value="F:DNA binding"/>
    <property type="evidence" value="ECO:0007669"/>
    <property type="project" value="TreeGrafter"/>
</dbReference>
<keyword evidence="7" id="KW-0479">Metal-binding</keyword>
<dbReference type="SUPFAM" id="SSF47576">
    <property type="entry name" value="Calponin-homology domain, CH-domain"/>
    <property type="match status" value="1"/>
</dbReference>
<name>A0AA47NZN4_MERPO</name>
<comment type="caution">
    <text evidence="18">The sequence shown here is derived from an EMBL/GenBank/DDBJ whole genome shotgun (WGS) entry which is preliminary data.</text>
</comment>
<dbReference type="SMART" id="SM00293">
    <property type="entry name" value="PWWP"/>
    <property type="match status" value="1"/>
</dbReference>
<feature type="region of interest" description="Disordered" evidence="14">
    <location>
        <begin position="852"/>
        <end position="888"/>
    </location>
</feature>
<dbReference type="InterPro" id="IPR029063">
    <property type="entry name" value="SAM-dependent_MTases_sf"/>
</dbReference>
<proteinExistence type="inferred from homology"/>
<dbReference type="InterPro" id="IPR050390">
    <property type="entry name" value="C5-Methyltransferase"/>
</dbReference>
<evidence type="ECO:0000256" key="2">
    <source>
        <dbReference type="ARBA" id="ARBA00004245"/>
    </source>
</evidence>
<dbReference type="GO" id="GO:0051301">
    <property type="term" value="P:cell division"/>
    <property type="evidence" value="ECO:0007669"/>
    <property type="project" value="UniProtKB-KW"/>
</dbReference>
<dbReference type="Gene3D" id="1.10.720.50">
    <property type="entry name" value="PWWP, helical domain"/>
    <property type="match status" value="1"/>
</dbReference>
<evidence type="ECO:0000256" key="6">
    <source>
        <dbReference type="ARBA" id="ARBA00022701"/>
    </source>
</evidence>
<evidence type="ECO:0000256" key="13">
    <source>
        <dbReference type="ARBA" id="ARBA00023306"/>
    </source>
</evidence>
<keyword evidence="12" id="KW-0539">Nucleus</keyword>
<evidence type="ECO:0000259" key="15">
    <source>
        <dbReference type="PROSITE" id="PS50021"/>
    </source>
</evidence>
<dbReference type="InterPro" id="IPR000313">
    <property type="entry name" value="PWWP_dom"/>
</dbReference>
<dbReference type="SUPFAM" id="SSF63748">
    <property type="entry name" value="Tudor/PWWP/MBT"/>
    <property type="match status" value="1"/>
</dbReference>
<evidence type="ECO:0000256" key="5">
    <source>
        <dbReference type="ARBA" id="ARBA00022618"/>
    </source>
</evidence>
<keyword evidence="4" id="KW-0963">Cytoplasm</keyword>
<evidence type="ECO:0000256" key="11">
    <source>
        <dbReference type="ARBA" id="ARBA00023212"/>
    </source>
</evidence>
<dbReference type="PROSITE" id="PS50021">
    <property type="entry name" value="CH"/>
    <property type="match status" value="1"/>
</dbReference>
<dbReference type="Gene3D" id="3.40.50.150">
    <property type="entry name" value="Vaccinia Virus protein VP39"/>
    <property type="match status" value="1"/>
</dbReference>
<dbReference type="EMBL" id="JAOPHQ010003513">
    <property type="protein sequence ID" value="KAK0142653.1"/>
    <property type="molecule type" value="Genomic_DNA"/>
</dbReference>
<evidence type="ECO:0000256" key="8">
    <source>
        <dbReference type="ARBA" id="ARBA00022771"/>
    </source>
</evidence>
<feature type="region of interest" description="Disordered" evidence="14">
    <location>
        <begin position="1024"/>
        <end position="1044"/>
    </location>
</feature>
<evidence type="ECO:0000259" key="16">
    <source>
        <dbReference type="PROSITE" id="PS50812"/>
    </source>
</evidence>
<feature type="compositionally biased region" description="Polar residues" evidence="14">
    <location>
        <begin position="1024"/>
        <end position="1042"/>
    </location>
</feature>
<dbReference type="PANTHER" id="PTHR23068">
    <property type="entry name" value="DNA CYTOSINE-5- -METHYLTRANSFERASE 3-RELATED"/>
    <property type="match status" value="1"/>
</dbReference>